<accession>B9M1L5</accession>
<dbReference type="AlphaFoldDB" id="B9M1L5"/>
<dbReference type="RefSeq" id="WP_012647825.1">
    <property type="nucleotide sequence ID" value="NC_011979.1"/>
</dbReference>
<gene>
    <name evidence="1" type="ordered locus">Geob_2748</name>
</gene>
<dbReference type="Proteomes" id="UP000007721">
    <property type="component" value="Chromosome"/>
</dbReference>
<evidence type="ECO:0000313" key="2">
    <source>
        <dbReference type="Proteomes" id="UP000007721"/>
    </source>
</evidence>
<dbReference type="eggNOG" id="ENOG5032YEY">
    <property type="taxonomic scope" value="Bacteria"/>
</dbReference>
<dbReference type="HOGENOM" id="CLU_157878_0_0_7"/>
<reference evidence="1 2" key="1">
    <citation type="submission" date="2009-01" db="EMBL/GenBank/DDBJ databases">
        <title>Complete sequence of Geobacter sp. FRC-32.</title>
        <authorList>
            <consortium name="US DOE Joint Genome Institute"/>
            <person name="Lucas S."/>
            <person name="Copeland A."/>
            <person name="Lapidus A."/>
            <person name="Glavina del Rio T."/>
            <person name="Dalin E."/>
            <person name="Tice H."/>
            <person name="Bruce D."/>
            <person name="Goodwin L."/>
            <person name="Pitluck S."/>
            <person name="Saunders E."/>
            <person name="Brettin T."/>
            <person name="Detter J.C."/>
            <person name="Han C."/>
            <person name="Larimer F."/>
            <person name="Land M."/>
            <person name="Hauser L."/>
            <person name="Kyrpides N."/>
            <person name="Ovchinnikova G."/>
            <person name="Kostka J."/>
            <person name="Richardson P."/>
        </authorList>
    </citation>
    <scope>NUCLEOTIDE SEQUENCE [LARGE SCALE GENOMIC DNA]</scope>
    <source>
        <strain evidence="2">DSM 22248 / JCM 15807 / FRC-32</strain>
    </source>
</reference>
<protein>
    <recommendedName>
        <fullName evidence="3">GTPase</fullName>
    </recommendedName>
</protein>
<proteinExistence type="predicted"/>
<sequence length="117" mass="13362">MNGIIFVYNADSGLFNTLTDIAHKVFSPETYSCNLCAITYGNFGMRQEWKEFLETLEIPMQFLHRDEFHERYGMQGLALPAVLLQEGEQLRLLVSADEIGRCADMADLKGLLQEKLK</sequence>
<dbReference type="OrthoDB" id="572467at2"/>
<dbReference type="EMBL" id="CP001390">
    <property type="protein sequence ID" value="ACM21097.1"/>
    <property type="molecule type" value="Genomic_DNA"/>
</dbReference>
<dbReference type="KEGG" id="geo:Geob_2748"/>
<organism evidence="1 2">
    <name type="scientific">Geotalea daltonii (strain DSM 22248 / JCM 15807 / FRC-32)</name>
    <name type="common">Geobacter daltonii</name>
    <dbReference type="NCBI Taxonomy" id="316067"/>
    <lineage>
        <taxon>Bacteria</taxon>
        <taxon>Pseudomonadati</taxon>
        <taxon>Thermodesulfobacteriota</taxon>
        <taxon>Desulfuromonadia</taxon>
        <taxon>Geobacterales</taxon>
        <taxon>Geobacteraceae</taxon>
        <taxon>Geotalea</taxon>
    </lineage>
</organism>
<keyword evidence="2" id="KW-1185">Reference proteome</keyword>
<name>B9M1L5_GEODF</name>
<dbReference type="STRING" id="316067.Geob_2748"/>
<evidence type="ECO:0000313" key="1">
    <source>
        <dbReference type="EMBL" id="ACM21097.1"/>
    </source>
</evidence>
<evidence type="ECO:0008006" key="3">
    <source>
        <dbReference type="Google" id="ProtNLM"/>
    </source>
</evidence>